<evidence type="ECO:0000313" key="2">
    <source>
        <dbReference type="Proteomes" id="UP000799118"/>
    </source>
</evidence>
<gene>
    <name evidence="1" type="ORF">BT96DRAFT_534695</name>
</gene>
<evidence type="ECO:0008006" key="3">
    <source>
        <dbReference type="Google" id="ProtNLM"/>
    </source>
</evidence>
<dbReference type="Gene3D" id="3.30.710.10">
    <property type="entry name" value="Potassium Channel Kv1.1, Chain A"/>
    <property type="match status" value="1"/>
</dbReference>
<accession>A0A6A4IMV1</accession>
<dbReference type="SUPFAM" id="SSF54695">
    <property type="entry name" value="POZ domain"/>
    <property type="match status" value="1"/>
</dbReference>
<proteinExistence type="predicted"/>
<dbReference type="InterPro" id="IPR011333">
    <property type="entry name" value="SKP1/BTB/POZ_sf"/>
</dbReference>
<dbReference type="Proteomes" id="UP000799118">
    <property type="component" value="Unassembled WGS sequence"/>
</dbReference>
<protein>
    <recommendedName>
        <fullName evidence="3">BTB domain-containing protein</fullName>
    </recommendedName>
</protein>
<name>A0A6A4IMV1_9AGAR</name>
<evidence type="ECO:0000313" key="1">
    <source>
        <dbReference type="EMBL" id="KAE9409764.1"/>
    </source>
</evidence>
<sequence>MSSKISANFNAGSGGDVIFQSSNSVLFYVHKDALGYNSGGFPNADMVTVDTEPVPLTESSEVLEILFQFVYPRRHPGLDEMDFSLFIALAEAAEKYEVYFAMNMCQSRMRDYLPRYAAEVFGFAGKHDYPHVIASVAPLLIGKPLTEVAHVLPVHLFIPWSIYQQQWTNCLQESMALHTALPRCGRSPGNHEPLWYQKILELQTHLSNNITRLQTPDILFREIIAGKDLCKQCTRNFDKWKEAIQAEVQVQPDFLTFWKHYRSSESDIGRERMVGVSVLCLERGSH</sequence>
<dbReference type="EMBL" id="ML769387">
    <property type="protein sequence ID" value="KAE9409764.1"/>
    <property type="molecule type" value="Genomic_DNA"/>
</dbReference>
<organism evidence="1 2">
    <name type="scientific">Gymnopus androsaceus JB14</name>
    <dbReference type="NCBI Taxonomy" id="1447944"/>
    <lineage>
        <taxon>Eukaryota</taxon>
        <taxon>Fungi</taxon>
        <taxon>Dikarya</taxon>
        <taxon>Basidiomycota</taxon>
        <taxon>Agaricomycotina</taxon>
        <taxon>Agaricomycetes</taxon>
        <taxon>Agaricomycetidae</taxon>
        <taxon>Agaricales</taxon>
        <taxon>Marasmiineae</taxon>
        <taxon>Omphalotaceae</taxon>
        <taxon>Gymnopus</taxon>
    </lineage>
</organism>
<reference evidence="1" key="1">
    <citation type="journal article" date="2019" name="Environ. Microbiol.">
        <title>Fungal ecological strategies reflected in gene transcription - a case study of two litter decomposers.</title>
        <authorList>
            <person name="Barbi F."/>
            <person name="Kohler A."/>
            <person name="Barry K."/>
            <person name="Baskaran P."/>
            <person name="Daum C."/>
            <person name="Fauchery L."/>
            <person name="Ihrmark K."/>
            <person name="Kuo A."/>
            <person name="LaButti K."/>
            <person name="Lipzen A."/>
            <person name="Morin E."/>
            <person name="Grigoriev I.V."/>
            <person name="Henrissat B."/>
            <person name="Lindahl B."/>
            <person name="Martin F."/>
        </authorList>
    </citation>
    <scope>NUCLEOTIDE SEQUENCE</scope>
    <source>
        <strain evidence="1">JB14</strain>
    </source>
</reference>
<dbReference type="OrthoDB" id="3184970at2759"/>
<keyword evidence="2" id="KW-1185">Reference proteome</keyword>
<dbReference type="AlphaFoldDB" id="A0A6A4IMV1"/>